<dbReference type="KEGG" id="lfa:LFA_0664"/>
<protein>
    <recommendedName>
        <fullName evidence="4">Lysophospholipase A</fullName>
    </recommendedName>
</protein>
<dbReference type="STRING" id="1212491.LFA_0664"/>
<reference evidence="3" key="1">
    <citation type="submission" date="2014-09" db="EMBL/GenBank/DDBJ databases">
        <authorList>
            <person name="Gomez-Valero L."/>
        </authorList>
    </citation>
    <scope>NUCLEOTIDE SEQUENCE [LARGE SCALE GENOMIC DNA]</scope>
    <source>
        <strain evidence="3">ATCC700992</strain>
    </source>
</reference>
<dbReference type="InterPro" id="IPR001087">
    <property type="entry name" value="GDSL"/>
</dbReference>
<gene>
    <name evidence="2" type="ORF">LFA_0664</name>
</gene>
<evidence type="ECO:0000313" key="2">
    <source>
        <dbReference type="EMBL" id="CEG56116.1"/>
    </source>
</evidence>
<accession>A0A098G2A4</accession>
<dbReference type="AlphaFoldDB" id="A0A098G2A4"/>
<evidence type="ECO:0008006" key="4">
    <source>
        <dbReference type="Google" id="ProtNLM"/>
    </source>
</evidence>
<dbReference type="EMBL" id="LN614827">
    <property type="protein sequence ID" value="CEG56116.1"/>
    <property type="molecule type" value="Genomic_DNA"/>
</dbReference>
<dbReference type="PANTHER" id="PTHR22835:SF659">
    <property type="entry name" value="GDSL LIPASE_ACYLHYDROLASE, PUTATIVE (AFU_ORTHOLOGUE AFUA_2G00510)-RELATED"/>
    <property type="match status" value="1"/>
</dbReference>
<proteinExistence type="inferred from homology"/>
<dbReference type="GO" id="GO:0016788">
    <property type="term" value="F:hydrolase activity, acting on ester bonds"/>
    <property type="evidence" value="ECO:0007669"/>
    <property type="project" value="InterPro"/>
</dbReference>
<dbReference type="InterPro" id="IPR036514">
    <property type="entry name" value="SGNH_hydro_sf"/>
</dbReference>
<name>A0A098G2A4_9GAMM</name>
<dbReference type="SUPFAM" id="SSF52266">
    <property type="entry name" value="SGNH hydrolase"/>
    <property type="match status" value="1"/>
</dbReference>
<comment type="similarity">
    <text evidence="1">Belongs to the 'GDSL' lipolytic enzyme family.</text>
</comment>
<evidence type="ECO:0000256" key="1">
    <source>
        <dbReference type="ARBA" id="ARBA00008668"/>
    </source>
</evidence>
<keyword evidence="3" id="KW-1185">Reference proteome</keyword>
<dbReference type="RefSeq" id="WP_172653453.1">
    <property type="nucleotide sequence ID" value="NZ_LN614827.1"/>
</dbReference>
<dbReference type="PANTHER" id="PTHR22835">
    <property type="entry name" value="ZINC FINGER FYVE DOMAIN CONTAINING PROTEIN"/>
    <property type="match status" value="1"/>
</dbReference>
<dbReference type="Proteomes" id="UP000032430">
    <property type="component" value="Chromosome I"/>
</dbReference>
<sequence>MIKKTILALSLFIYAINSYSYKFDTIVSFGDSLSDNGNLYTYMAHFIPKSPPYYHGRFSNGPVWVENLYQSYFPNGSSDNFQDFAVGGAGAVLSYKENLPYTLSSEVDDYLYLHNYTNKDTSLYVVWIGANNYLNGPTNVDAITSSVVDAIGTNVESLISNGAVMILMVNIPDLGKTPSAAQNNTQALLTELANKHNEKLLAKYNELKERYPNVNIAYFDVYSLFNQLISEPGQFNITNVTEPCYSGGFSLRAVANNPEVLDNYLKTQAKQYHLTLDEQKKQAILANPTLKEALIVSYQEQTLPKMNANSNSCTGYLFWDHVHPTAPIHQLIAQYAKTTLDEAGMQAITK</sequence>
<dbReference type="Pfam" id="PF00657">
    <property type="entry name" value="Lipase_GDSL"/>
    <property type="match status" value="1"/>
</dbReference>
<organism evidence="2 3">
    <name type="scientific">Legionella fallonii LLAP-10</name>
    <dbReference type="NCBI Taxonomy" id="1212491"/>
    <lineage>
        <taxon>Bacteria</taxon>
        <taxon>Pseudomonadati</taxon>
        <taxon>Pseudomonadota</taxon>
        <taxon>Gammaproteobacteria</taxon>
        <taxon>Legionellales</taxon>
        <taxon>Legionellaceae</taxon>
        <taxon>Legionella</taxon>
    </lineage>
</organism>
<dbReference type="HOGENOM" id="CLU_015101_3_2_6"/>
<evidence type="ECO:0000313" key="3">
    <source>
        <dbReference type="Proteomes" id="UP000032430"/>
    </source>
</evidence>
<dbReference type="CDD" id="cd01846">
    <property type="entry name" value="fatty_acyltransferase_like"/>
    <property type="match status" value="1"/>
</dbReference>
<dbReference type="Gene3D" id="3.40.50.1110">
    <property type="entry name" value="SGNH hydrolase"/>
    <property type="match status" value="1"/>
</dbReference>